<dbReference type="RefSeq" id="WP_331243102.1">
    <property type="nucleotide sequence ID" value="NZ_JAQSGJ010000002.1"/>
</dbReference>
<reference evidence="3 4" key="1">
    <citation type="submission" date="2023-02" db="EMBL/GenBank/DDBJ databases">
        <title>The predominant lactic acid bacteria and yeasts involved in the spontaneous fermentation of millet during the production of the traditional porridge Hausa koko in Ghana.</title>
        <authorList>
            <person name="Atter A."/>
            <person name="Diaz M."/>
        </authorList>
    </citation>
    <scope>NUCLEOTIDE SEQUENCE [LARGE SCALE GENOMIC DNA]</scope>
    <source>
        <strain evidence="3 4">FI11640</strain>
    </source>
</reference>
<evidence type="ECO:0000256" key="1">
    <source>
        <dbReference type="SAM" id="MobiDB-lite"/>
    </source>
</evidence>
<comment type="caution">
    <text evidence="3">The sequence shown here is derived from an EMBL/GenBank/DDBJ whole genome shotgun (WGS) entry which is preliminary data.</text>
</comment>
<evidence type="ECO:0000256" key="2">
    <source>
        <dbReference type="SAM" id="SignalP"/>
    </source>
</evidence>
<feature type="chain" id="PRO_5045845015" description="WxL domain-containing protein" evidence="2">
    <location>
        <begin position="29"/>
        <end position="1334"/>
    </location>
</feature>
<feature type="region of interest" description="Disordered" evidence="1">
    <location>
        <begin position="1233"/>
        <end position="1258"/>
    </location>
</feature>
<proteinExistence type="predicted"/>
<feature type="signal peptide" evidence="2">
    <location>
        <begin position="1"/>
        <end position="28"/>
    </location>
</feature>
<accession>A0ABU7SVV8</accession>
<keyword evidence="2" id="KW-0732">Signal</keyword>
<evidence type="ECO:0000313" key="3">
    <source>
        <dbReference type="EMBL" id="MEE6714503.1"/>
    </source>
</evidence>
<dbReference type="EMBL" id="JAQSGK010000002">
    <property type="protein sequence ID" value="MEE6714503.1"/>
    <property type="molecule type" value="Genomic_DNA"/>
</dbReference>
<gene>
    <name evidence="3" type="ORF">PS435_01415</name>
</gene>
<sequence>MWGIKKHRTKPRLSSLILAALMSSGLIAGSGTQVQADTIGDILENSTLHVVNDSSTGNIPEVKTTAQSFPNAVAKPWSMYEIPGLGRNRTPKEGSFVRWGYNGWPGASAGMPLSTDVSAGGSGAVSQTTADWKNGTTASAVAISFSNTGTGNGKPYFALNYVDKDDLVDFGSSDNAPQVTRNWANQTVTAADRTQIFNSNNVVSKMKSSDGTATGTPRLDTANATFDGGYLQATGNVPISAAVANSQSLADSTMAGNWAVMVRVQVAKGIDAKALAASVDWHKSYYYLTIKTISIAGVSFTINFPMQFDHHIYLDPKNSQNFFLKVKGLPFWAKQLSPSQPSWWPGQGADDTKSTVQLQLQDGDADYVDYLNNRQINAAAKTASTLDNLVDAKGNVGPGTSMDDDQLTTTDVNGAKQPAFAIYKHFQGSLLVPATGTPLWNIYDVTGVAPPPLGPGPKSALYNAGPTGRMITLLNAIAGDTQTIPERIYGSGLSSAYTAILNWFTNTMFTGSAHINFSFDMSKYAAGTSQKEQALTAGRFFAAPKADGSFNSSSGMAATDAVQITMYDSSQLVDPYSLTKGLDRKSTSRTSTLRQTLHTDQSSALNATKAGPAGMTPADYAVIDQKEVENGTRYPTYTNYTSWTGAIMPYDRMHWTDDTDDSVDTTFTDAMHAPFKLQKTGTISPDLTQDGILINGSTDPFTILARNNLVVNQMTLRPTFTDPNRTKLAVAGAVPPQRFANVYQFYDYNSDGTATENIKPIYTSAANNLSVAVAAQATPTAKSSVNLVNKQVTNSLDGRQWKYTGTMNSGGATALPLAQATVNLAQSLKPRLDLSGGTVYTVNDTDLKKEGGITKFNGTYHDPLAIVGNDTLQAVQSSNNTYGQDQTARWAKMDVDTNAHDMSFNVANNNPYDNDDPNVSDATKNVGAIIDSSSNVLFKYQMPARPDPNARMFYGSLLFSRIGAVSVAGGNSLPASVDGTATASYLVFRNQDIPDTAWYTTKKYFTATKQTRQFVQSTDSSYGVTADVTSTGQGTNYSKTLTILIPKLGNNVDDKNPTYPTVNPLPTVKGTGEDANNAATVTAGSSNVPGIKDNYYVYNVAFARAPKTFTYNYTYKINSGGFPADYYNKGLIDVIESGTQMLAQSNPIYFAAFQNVNLVSVPSMDFGQHPTPGTIVGNYLIPSDSTSSSMLAVQDNRKTLGSWSVSGTLGQFTNQDTNAGYANFRLALGRPALDTQGTGEGLSDPSQTTPPTQPGDYTNSEQAFVNHTPGTMVAGGKGAKIYTLNRLVEPDAASSITRYYPAAQLTIPADIGPTVTKGHYVSTITYTVQDDASL</sequence>
<evidence type="ECO:0000313" key="4">
    <source>
        <dbReference type="Proteomes" id="UP001330016"/>
    </source>
</evidence>
<organism evidence="3 4">
    <name type="scientific">Schleiferilactobacillus harbinensis</name>
    <dbReference type="NCBI Taxonomy" id="304207"/>
    <lineage>
        <taxon>Bacteria</taxon>
        <taxon>Bacillati</taxon>
        <taxon>Bacillota</taxon>
        <taxon>Bacilli</taxon>
        <taxon>Lactobacillales</taxon>
        <taxon>Lactobacillaceae</taxon>
        <taxon>Schleiferilactobacillus</taxon>
    </lineage>
</organism>
<keyword evidence="4" id="KW-1185">Reference proteome</keyword>
<dbReference type="Proteomes" id="UP001330016">
    <property type="component" value="Unassembled WGS sequence"/>
</dbReference>
<protein>
    <recommendedName>
        <fullName evidence="5">WxL domain-containing protein</fullName>
    </recommendedName>
</protein>
<evidence type="ECO:0008006" key="5">
    <source>
        <dbReference type="Google" id="ProtNLM"/>
    </source>
</evidence>
<name>A0ABU7SVV8_9LACO</name>